<sequence length="79" mass="8800">MKIKINYFASLREEVGRAEDVINSDEISLTAKKVWVLATRQEYLPDKVLVAVNQEYVDLNTAVVVDGDEIAFFPPVTGG</sequence>
<gene>
    <name evidence="4" type="ORF">ENJ51_01750</name>
</gene>
<dbReference type="InterPro" id="IPR016155">
    <property type="entry name" value="Mopterin_synth/thiamin_S_b"/>
</dbReference>
<dbReference type="PANTHER" id="PTHR33359">
    <property type="entry name" value="MOLYBDOPTERIN SYNTHASE SULFUR CARRIER SUBUNIT"/>
    <property type="match status" value="1"/>
</dbReference>
<dbReference type="InterPro" id="IPR012675">
    <property type="entry name" value="Beta-grasp_dom_sf"/>
</dbReference>
<keyword evidence="1" id="KW-0547">Nucleotide-binding</keyword>
<dbReference type="AlphaFoldDB" id="A0A7V2T0T6"/>
<accession>A0A7V2T0T6</accession>
<reference evidence="4" key="1">
    <citation type="journal article" date="2020" name="mSystems">
        <title>Genome- and Community-Level Interaction Insights into Carbon Utilization and Element Cycling Functions of Hydrothermarchaeota in Hydrothermal Sediment.</title>
        <authorList>
            <person name="Zhou Z."/>
            <person name="Liu Y."/>
            <person name="Xu W."/>
            <person name="Pan J."/>
            <person name="Luo Z.H."/>
            <person name="Li M."/>
        </authorList>
    </citation>
    <scope>NUCLEOTIDE SEQUENCE [LARGE SCALE GENOMIC DNA]</scope>
    <source>
        <strain evidence="4">HyVt-493</strain>
    </source>
</reference>
<dbReference type="GO" id="GO:0000166">
    <property type="term" value="F:nucleotide binding"/>
    <property type="evidence" value="ECO:0007669"/>
    <property type="project" value="UniProtKB-KW"/>
</dbReference>
<proteinExistence type="inferred from homology"/>
<dbReference type="PANTHER" id="PTHR33359:SF1">
    <property type="entry name" value="MOLYBDOPTERIN SYNTHASE SULFUR CARRIER SUBUNIT"/>
    <property type="match status" value="1"/>
</dbReference>
<dbReference type="Pfam" id="PF02597">
    <property type="entry name" value="ThiS"/>
    <property type="match status" value="1"/>
</dbReference>
<dbReference type="Gene3D" id="3.10.20.30">
    <property type="match status" value="1"/>
</dbReference>
<dbReference type="GO" id="GO:1990133">
    <property type="term" value="C:molybdopterin adenylyltransferase complex"/>
    <property type="evidence" value="ECO:0007669"/>
    <property type="project" value="TreeGrafter"/>
</dbReference>
<name>A0A7V2T0T6_LEUMU</name>
<dbReference type="EMBL" id="DRMS01000065">
    <property type="protein sequence ID" value="HFC91518.1"/>
    <property type="molecule type" value="Genomic_DNA"/>
</dbReference>
<dbReference type="InterPro" id="IPR003749">
    <property type="entry name" value="ThiS/MoaD-like"/>
</dbReference>
<evidence type="ECO:0000256" key="2">
    <source>
        <dbReference type="ARBA" id="ARBA00024200"/>
    </source>
</evidence>
<evidence type="ECO:0000256" key="1">
    <source>
        <dbReference type="ARBA" id="ARBA00022741"/>
    </source>
</evidence>
<comment type="similarity">
    <text evidence="2">Belongs to the MoaD family.</text>
</comment>
<dbReference type="SUPFAM" id="SSF54285">
    <property type="entry name" value="MoaD/ThiS"/>
    <property type="match status" value="1"/>
</dbReference>
<evidence type="ECO:0000256" key="3">
    <source>
        <dbReference type="ARBA" id="ARBA00024247"/>
    </source>
</evidence>
<dbReference type="GO" id="GO:0006777">
    <property type="term" value="P:Mo-molybdopterin cofactor biosynthetic process"/>
    <property type="evidence" value="ECO:0007669"/>
    <property type="project" value="InterPro"/>
</dbReference>
<protein>
    <recommendedName>
        <fullName evidence="3">Molybdopterin synthase sulfur carrier subunit</fullName>
    </recommendedName>
</protein>
<dbReference type="InterPro" id="IPR044672">
    <property type="entry name" value="MOCS2A"/>
</dbReference>
<comment type="caution">
    <text evidence="4">The sequence shown here is derived from an EMBL/GenBank/DDBJ whole genome shotgun (WGS) entry which is preliminary data.</text>
</comment>
<dbReference type="Proteomes" id="UP000885750">
    <property type="component" value="Unassembled WGS sequence"/>
</dbReference>
<evidence type="ECO:0000313" key="4">
    <source>
        <dbReference type="EMBL" id="HFC91518.1"/>
    </source>
</evidence>
<organism evidence="4">
    <name type="scientific">Leucothrix mucor</name>
    <dbReference type="NCBI Taxonomy" id="45248"/>
    <lineage>
        <taxon>Bacteria</taxon>
        <taxon>Pseudomonadati</taxon>
        <taxon>Pseudomonadota</taxon>
        <taxon>Gammaproteobacteria</taxon>
        <taxon>Thiotrichales</taxon>
        <taxon>Thiotrichaceae</taxon>
        <taxon>Leucothrix</taxon>
    </lineage>
</organism>
<dbReference type="CDD" id="cd00754">
    <property type="entry name" value="Ubl_MoaD"/>
    <property type="match status" value="1"/>
</dbReference>